<dbReference type="OrthoDB" id="9804353at2"/>
<dbReference type="Proteomes" id="UP000295788">
    <property type="component" value="Unassembled WGS sequence"/>
</dbReference>
<dbReference type="RefSeq" id="WP_132770232.1">
    <property type="nucleotide sequence ID" value="NZ_SMAB01000022.1"/>
</dbReference>
<evidence type="ECO:0000256" key="6">
    <source>
        <dbReference type="ARBA" id="ARBA00023136"/>
    </source>
</evidence>
<evidence type="ECO:0000313" key="9">
    <source>
        <dbReference type="EMBL" id="TCS79200.1"/>
    </source>
</evidence>
<comment type="subcellular location">
    <subcellularLocation>
        <location evidence="1 7">Cell membrane</location>
        <topology evidence="1 7">Multi-pass membrane protein</topology>
    </subcellularLocation>
</comment>
<feature type="transmembrane region" description="Helical" evidence="7">
    <location>
        <begin position="55"/>
        <end position="80"/>
    </location>
</feature>
<feature type="domain" description="ABC transmembrane type-1" evidence="8">
    <location>
        <begin position="57"/>
        <end position="241"/>
    </location>
</feature>
<dbReference type="PANTHER" id="PTHR30151">
    <property type="entry name" value="ALKANE SULFONATE ABC TRANSPORTER-RELATED, MEMBRANE SUBUNIT"/>
    <property type="match status" value="1"/>
</dbReference>
<dbReference type="CDD" id="cd06261">
    <property type="entry name" value="TM_PBP2"/>
    <property type="match status" value="1"/>
</dbReference>
<keyword evidence="4 7" id="KW-0812">Transmembrane</keyword>
<accession>A0A4R3K8F1</accession>
<comment type="similarity">
    <text evidence="7">Belongs to the binding-protein-dependent transport system permease family.</text>
</comment>
<dbReference type="PROSITE" id="PS50928">
    <property type="entry name" value="ABC_TM1"/>
    <property type="match status" value="1"/>
</dbReference>
<keyword evidence="6 7" id="KW-0472">Membrane</keyword>
<dbReference type="EMBL" id="SMAB01000022">
    <property type="protein sequence ID" value="TCS79200.1"/>
    <property type="molecule type" value="Genomic_DNA"/>
</dbReference>
<evidence type="ECO:0000256" key="3">
    <source>
        <dbReference type="ARBA" id="ARBA00022475"/>
    </source>
</evidence>
<evidence type="ECO:0000313" key="10">
    <source>
        <dbReference type="Proteomes" id="UP000295788"/>
    </source>
</evidence>
<keyword evidence="3" id="KW-1003">Cell membrane</keyword>
<evidence type="ECO:0000256" key="4">
    <source>
        <dbReference type="ARBA" id="ARBA00022692"/>
    </source>
</evidence>
<protein>
    <submittedName>
        <fullName evidence="9">Putative hydroxymethylpyrimidine transport system permease protein</fullName>
    </submittedName>
</protein>
<evidence type="ECO:0000256" key="7">
    <source>
        <dbReference type="RuleBase" id="RU363032"/>
    </source>
</evidence>
<feature type="transmembrane region" description="Helical" evidence="7">
    <location>
        <begin position="12"/>
        <end position="35"/>
    </location>
</feature>
<reference evidence="9 10" key="1">
    <citation type="submission" date="2019-03" db="EMBL/GenBank/DDBJ databases">
        <title>Genomic Encyclopedia of Type Strains, Phase IV (KMG-IV): sequencing the most valuable type-strain genomes for metagenomic binning, comparative biology and taxonomic classification.</title>
        <authorList>
            <person name="Goeker M."/>
        </authorList>
    </citation>
    <scope>NUCLEOTIDE SEQUENCE [LARGE SCALE GENOMIC DNA]</scope>
    <source>
        <strain evidence="9 10">DSM 23802</strain>
    </source>
</reference>
<dbReference type="InterPro" id="IPR035906">
    <property type="entry name" value="MetI-like_sf"/>
</dbReference>
<organism evidence="9 10">
    <name type="scientific">Tepidibacillus fermentans</name>
    <dbReference type="NCBI Taxonomy" id="1281767"/>
    <lineage>
        <taxon>Bacteria</taxon>
        <taxon>Bacillati</taxon>
        <taxon>Bacillota</taxon>
        <taxon>Bacilli</taxon>
        <taxon>Bacillales</taxon>
        <taxon>Bacillaceae</taxon>
        <taxon>Tepidibacillus</taxon>
    </lineage>
</organism>
<keyword evidence="5 7" id="KW-1133">Transmembrane helix</keyword>
<dbReference type="PANTHER" id="PTHR30151:SF20">
    <property type="entry name" value="ABC TRANSPORTER PERMEASE PROTEIN HI_0355-RELATED"/>
    <property type="match status" value="1"/>
</dbReference>
<feature type="transmembrane region" description="Helical" evidence="7">
    <location>
        <begin position="218"/>
        <end position="237"/>
    </location>
</feature>
<name>A0A4R3K8F1_9BACI</name>
<dbReference type="AlphaFoldDB" id="A0A4R3K8F1"/>
<dbReference type="Gene3D" id="1.10.3720.10">
    <property type="entry name" value="MetI-like"/>
    <property type="match status" value="1"/>
</dbReference>
<comment type="caution">
    <text evidence="9">The sequence shown here is derived from an EMBL/GenBank/DDBJ whole genome shotgun (WGS) entry which is preliminary data.</text>
</comment>
<dbReference type="Pfam" id="PF00528">
    <property type="entry name" value="BPD_transp_1"/>
    <property type="match status" value="1"/>
</dbReference>
<dbReference type="GO" id="GO:0005886">
    <property type="term" value="C:plasma membrane"/>
    <property type="evidence" value="ECO:0007669"/>
    <property type="project" value="UniProtKB-SubCell"/>
</dbReference>
<dbReference type="SUPFAM" id="SSF161098">
    <property type="entry name" value="MetI-like"/>
    <property type="match status" value="1"/>
</dbReference>
<feature type="transmembrane region" description="Helical" evidence="7">
    <location>
        <begin position="92"/>
        <end position="117"/>
    </location>
</feature>
<keyword evidence="10" id="KW-1185">Reference proteome</keyword>
<evidence type="ECO:0000256" key="5">
    <source>
        <dbReference type="ARBA" id="ARBA00022989"/>
    </source>
</evidence>
<gene>
    <name evidence="9" type="ORF">EDD72_1228</name>
</gene>
<sequence length="255" mass="29050">MKYLQRNQKSALFFILIFIIWQILPTIISIPSFILPTPIQILKALWKEKEQLFLIHLPVTFMESLLGLIISVLLGFIIAFMMHISLNIEQALYPWMIISQTIPIIVLSPIVIMWFGYGLFAKIFIIFLISFFPVSMNVFQGLKSVDQGMLSLLQSYGATKKQIFFKIEVPHAIPFILSGIKMAAVFSIVGATLGEWLGSDSGLGYYSRRMSANLQADSSFAAVVNLALLGLFFHGFIQLIEKKFFRKYLPKERKI</sequence>
<dbReference type="InterPro" id="IPR000515">
    <property type="entry name" value="MetI-like"/>
</dbReference>
<proteinExistence type="inferred from homology"/>
<feature type="transmembrane region" description="Helical" evidence="7">
    <location>
        <begin position="175"/>
        <end position="198"/>
    </location>
</feature>
<keyword evidence="2 7" id="KW-0813">Transport</keyword>
<dbReference type="GO" id="GO:0055085">
    <property type="term" value="P:transmembrane transport"/>
    <property type="evidence" value="ECO:0007669"/>
    <property type="project" value="InterPro"/>
</dbReference>
<evidence type="ECO:0000259" key="8">
    <source>
        <dbReference type="PROSITE" id="PS50928"/>
    </source>
</evidence>
<evidence type="ECO:0000256" key="1">
    <source>
        <dbReference type="ARBA" id="ARBA00004651"/>
    </source>
</evidence>
<evidence type="ECO:0000256" key="2">
    <source>
        <dbReference type="ARBA" id="ARBA00022448"/>
    </source>
</evidence>
<feature type="transmembrane region" description="Helical" evidence="7">
    <location>
        <begin position="123"/>
        <end position="142"/>
    </location>
</feature>